<dbReference type="Pfam" id="PF00001">
    <property type="entry name" value="7tm_1"/>
    <property type="match status" value="1"/>
</dbReference>
<accession>A0A5E4R4L8</accession>
<dbReference type="AlphaFoldDB" id="A0A5E4R4L8"/>
<reference evidence="12 13" key="1">
    <citation type="submission" date="2017-07" db="EMBL/GenBank/DDBJ databases">
        <authorList>
            <person name="Talla V."/>
            <person name="Backstrom N."/>
        </authorList>
    </citation>
    <scope>NUCLEOTIDE SEQUENCE [LARGE SCALE GENOMIC DNA]</scope>
</reference>
<dbReference type="PANTHER" id="PTHR24230">
    <property type="entry name" value="G-PROTEIN COUPLED RECEPTOR"/>
    <property type="match status" value="1"/>
</dbReference>
<evidence type="ECO:0000313" key="13">
    <source>
        <dbReference type="Proteomes" id="UP000324832"/>
    </source>
</evidence>
<keyword evidence="8" id="KW-0675">Receptor</keyword>
<dbReference type="GO" id="GO:0005886">
    <property type="term" value="C:plasma membrane"/>
    <property type="evidence" value="ECO:0007669"/>
    <property type="project" value="UniProtKB-SubCell"/>
</dbReference>
<dbReference type="SUPFAM" id="SSF81321">
    <property type="entry name" value="Family A G protein-coupled receptor-like"/>
    <property type="match status" value="1"/>
</dbReference>
<organism evidence="12 13">
    <name type="scientific">Leptidea sinapis</name>
    <dbReference type="NCBI Taxonomy" id="189913"/>
    <lineage>
        <taxon>Eukaryota</taxon>
        <taxon>Metazoa</taxon>
        <taxon>Ecdysozoa</taxon>
        <taxon>Arthropoda</taxon>
        <taxon>Hexapoda</taxon>
        <taxon>Insecta</taxon>
        <taxon>Pterygota</taxon>
        <taxon>Neoptera</taxon>
        <taxon>Endopterygota</taxon>
        <taxon>Lepidoptera</taxon>
        <taxon>Glossata</taxon>
        <taxon>Ditrysia</taxon>
        <taxon>Papilionoidea</taxon>
        <taxon>Pieridae</taxon>
        <taxon>Dismorphiinae</taxon>
        <taxon>Leptidea</taxon>
    </lineage>
</organism>
<evidence type="ECO:0000256" key="2">
    <source>
        <dbReference type="ARBA" id="ARBA00010663"/>
    </source>
</evidence>
<keyword evidence="9" id="KW-0807">Transducer</keyword>
<evidence type="ECO:0000256" key="6">
    <source>
        <dbReference type="ARBA" id="ARBA00023040"/>
    </source>
</evidence>
<comment type="subcellular location">
    <subcellularLocation>
        <location evidence="1">Cell membrane</location>
        <topology evidence="1">Multi-pass membrane protein</topology>
    </subcellularLocation>
</comment>
<protein>
    <recommendedName>
        <fullName evidence="11">G-protein coupled receptors family 1 profile domain-containing protein</fullName>
    </recommendedName>
</protein>
<dbReference type="InterPro" id="IPR017452">
    <property type="entry name" value="GPCR_Rhodpsn_7TM"/>
</dbReference>
<dbReference type="Gene3D" id="1.20.1070.10">
    <property type="entry name" value="Rhodopsin 7-helix transmembrane proteins"/>
    <property type="match status" value="1"/>
</dbReference>
<evidence type="ECO:0000256" key="7">
    <source>
        <dbReference type="ARBA" id="ARBA00023136"/>
    </source>
</evidence>
<name>A0A5E4R4L8_9NEOP</name>
<evidence type="ECO:0000313" key="12">
    <source>
        <dbReference type="EMBL" id="VVD04198.1"/>
    </source>
</evidence>
<keyword evidence="7 10" id="KW-0472">Membrane</keyword>
<evidence type="ECO:0000259" key="11">
    <source>
        <dbReference type="PROSITE" id="PS50262"/>
    </source>
</evidence>
<evidence type="ECO:0000256" key="1">
    <source>
        <dbReference type="ARBA" id="ARBA00004651"/>
    </source>
</evidence>
<keyword evidence="3" id="KW-1003">Cell membrane</keyword>
<keyword evidence="13" id="KW-1185">Reference proteome</keyword>
<evidence type="ECO:0000256" key="9">
    <source>
        <dbReference type="ARBA" id="ARBA00023224"/>
    </source>
</evidence>
<keyword evidence="4 10" id="KW-0812">Transmembrane</keyword>
<dbReference type="EMBL" id="FZQP02006839">
    <property type="protein sequence ID" value="VVD04198.1"/>
    <property type="molecule type" value="Genomic_DNA"/>
</dbReference>
<keyword evidence="5 10" id="KW-1133">Transmembrane helix</keyword>
<keyword evidence="6" id="KW-0297">G-protein coupled receptor</keyword>
<dbReference type="InterPro" id="IPR000276">
    <property type="entry name" value="GPCR_Rhodpsn"/>
</dbReference>
<gene>
    <name evidence="12" type="ORF">LSINAPIS_LOCUS14010</name>
</gene>
<proteinExistence type="inferred from homology"/>
<feature type="transmembrane region" description="Helical" evidence="10">
    <location>
        <begin position="72"/>
        <end position="94"/>
    </location>
</feature>
<dbReference type="PROSITE" id="PS50262">
    <property type="entry name" value="G_PROTEIN_RECEP_F1_2"/>
    <property type="match status" value="1"/>
</dbReference>
<feature type="transmembrane region" description="Helical" evidence="10">
    <location>
        <begin position="100"/>
        <end position="120"/>
    </location>
</feature>
<feature type="transmembrane region" description="Helical" evidence="10">
    <location>
        <begin position="36"/>
        <end position="60"/>
    </location>
</feature>
<dbReference type="Proteomes" id="UP000324832">
    <property type="component" value="Unassembled WGS sequence"/>
</dbReference>
<dbReference type="PRINTS" id="PR00237">
    <property type="entry name" value="GPCRRHODOPSN"/>
</dbReference>
<comment type="similarity">
    <text evidence="2">Belongs to the G-protein coupled receptor 1 family.</text>
</comment>
<dbReference type="GO" id="GO:0008528">
    <property type="term" value="F:G protein-coupled peptide receptor activity"/>
    <property type="evidence" value="ECO:0007669"/>
    <property type="project" value="TreeGrafter"/>
</dbReference>
<dbReference type="GO" id="GO:0007218">
    <property type="term" value="P:neuropeptide signaling pathway"/>
    <property type="evidence" value="ECO:0007669"/>
    <property type="project" value="TreeGrafter"/>
</dbReference>
<evidence type="ECO:0000256" key="8">
    <source>
        <dbReference type="ARBA" id="ARBA00023170"/>
    </source>
</evidence>
<feature type="domain" description="G-protein coupled receptors family 1 profile" evidence="11">
    <location>
        <begin position="51"/>
        <end position="130"/>
    </location>
</feature>
<evidence type="ECO:0000256" key="5">
    <source>
        <dbReference type="ARBA" id="ARBA00022989"/>
    </source>
</evidence>
<sequence length="130" mass="14685">MNDTLYENFWDYFSTDLTMNITDNDVDSVGESDQGFVVGIYTGLFMVGAAGNMAVFIALVRSRRRKSRVNLLMTHLVIADLIVTFIVIPLEIGWRTTNEWLAGNFACKFFLVLRAFGLYLSSNHEKGTSK</sequence>
<dbReference type="PANTHER" id="PTHR24230:SF163">
    <property type="entry name" value="CORAZONIN RECEPTOR, ISOFORM B"/>
    <property type="match status" value="1"/>
</dbReference>
<evidence type="ECO:0000256" key="4">
    <source>
        <dbReference type="ARBA" id="ARBA00022692"/>
    </source>
</evidence>
<evidence type="ECO:0000256" key="10">
    <source>
        <dbReference type="SAM" id="Phobius"/>
    </source>
</evidence>
<evidence type="ECO:0000256" key="3">
    <source>
        <dbReference type="ARBA" id="ARBA00022475"/>
    </source>
</evidence>